<gene>
    <name evidence="3" type="ORF">NE237_019908</name>
</gene>
<evidence type="ECO:0008006" key="5">
    <source>
        <dbReference type="Google" id="ProtNLM"/>
    </source>
</evidence>
<dbReference type="Pfam" id="PF12854">
    <property type="entry name" value="PPR_1"/>
    <property type="match status" value="2"/>
</dbReference>
<evidence type="ECO:0000313" key="3">
    <source>
        <dbReference type="EMBL" id="KAJ4959998.1"/>
    </source>
</evidence>
<dbReference type="PROSITE" id="PS51375">
    <property type="entry name" value="PPR"/>
    <property type="match status" value="4"/>
</dbReference>
<proteinExistence type="predicted"/>
<evidence type="ECO:0000256" key="1">
    <source>
        <dbReference type="ARBA" id="ARBA00022737"/>
    </source>
</evidence>
<dbReference type="InterPro" id="IPR011990">
    <property type="entry name" value="TPR-like_helical_dom_sf"/>
</dbReference>
<comment type="caution">
    <text evidence="3">The sequence shown here is derived from an EMBL/GenBank/DDBJ whole genome shotgun (WGS) entry which is preliminary data.</text>
</comment>
<dbReference type="AlphaFoldDB" id="A0A9Q0H5M0"/>
<dbReference type="InterPro" id="IPR044578">
    <property type="entry name" value="BIR6-like"/>
</dbReference>
<dbReference type="OrthoDB" id="185373at2759"/>
<dbReference type="PANTHER" id="PTHR47003">
    <property type="entry name" value="OS01G0970900 PROTEIN"/>
    <property type="match status" value="1"/>
</dbReference>
<dbReference type="Proteomes" id="UP001141806">
    <property type="component" value="Unassembled WGS sequence"/>
</dbReference>
<accession>A0A9Q0H5M0</accession>
<sequence>MKRAKAILASIRHVNSLLLTRPYAARFLHSQSQYQVTRHTHSPYFSCISSSQAYVYGFSNWQQKMHFSIKPNSIVELVSANEWSDVIEEELEKSNPTLTHETVIYVLKKLDKNPEKAWNFFYWVSEKRGFKPSSALYSLMLRILGRKESMKEFWSIVKKMRDEGFHMDNETYVAVVGNFKNAKMATDADALAKLYSQMAEEDITDSIVKGVVEVVLALDWSDEVEKKLEQLGLSLSENTMLSVLKELRAHPLKALRFFRWAANHLGYKHSTVTYNAILRVLRWVESIEEFWNMVREMKDAGHEIDLDTYIKLSRQFQKSKMMKDAVELYELMMDGPYKPSVQDCSVLLRSISLTGIPDLDLVYRVVKKYEAAGHLLSKAVYEGIHRALTSVGKFDEAEKILETMKNAGYEPDNITYSQLVYGLCKAGRLEEACKTLDEMEACGCVPDLKTWTILIKGHCMAGEVDKALTCFTTMIGKNCDADADLLEVMVNGLCSKNKLDGAYALVVEMVDKARLRPWQATYKLLIQRLLGQGKLEEALKLLLLMKKHNFPPFPEPFAQYIGKFGTVEDAKEFLKALSVKAYPSTSAYLYLFKSFFKEGRDSEAQDLLYKCPHHIRNHADILNLFGSKNQGTSIV</sequence>
<dbReference type="Pfam" id="PF01535">
    <property type="entry name" value="PPR"/>
    <property type="match status" value="3"/>
</dbReference>
<feature type="repeat" description="PPR" evidence="2">
    <location>
        <begin position="518"/>
        <end position="552"/>
    </location>
</feature>
<dbReference type="Gene3D" id="1.25.40.10">
    <property type="entry name" value="Tetratricopeptide repeat domain"/>
    <property type="match status" value="3"/>
</dbReference>
<dbReference type="EMBL" id="JAMYWD010000009">
    <property type="protein sequence ID" value="KAJ4959998.1"/>
    <property type="molecule type" value="Genomic_DNA"/>
</dbReference>
<reference evidence="3" key="1">
    <citation type="journal article" date="2023" name="Plant J.">
        <title>The genome of the king protea, Protea cynaroides.</title>
        <authorList>
            <person name="Chang J."/>
            <person name="Duong T.A."/>
            <person name="Schoeman C."/>
            <person name="Ma X."/>
            <person name="Roodt D."/>
            <person name="Barker N."/>
            <person name="Li Z."/>
            <person name="Van de Peer Y."/>
            <person name="Mizrachi E."/>
        </authorList>
    </citation>
    <scope>NUCLEOTIDE SEQUENCE</scope>
    <source>
        <tissue evidence="3">Young leaves</tissue>
    </source>
</reference>
<feature type="repeat" description="PPR" evidence="2">
    <location>
        <begin position="447"/>
        <end position="481"/>
    </location>
</feature>
<feature type="repeat" description="PPR" evidence="2">
    <location>
        <begin position="412"/>
        <end position="446"/>
    </location>
</feature>
<keyword evidence="4" id="KW-1185">Reference proteome</keyword>
<dbReference type="GO" id="GO:0008380">
    <property type="term" value="P:RNA splicing"/>
    <property type="evidence" value="ECO:0007669"/>
    <property type="project" value="InterPro"/>
</dbReference>
<feature type="repeat" description="PPR" evidence="2">
    <location>
        <begin position="377"/>
        <end position="411"/>
    </location>
</feature>
<dbReference type="PANTHER" id="PTHR47003:SF2">
    <property type="entry name" value="OS01G0970900 PROTEIN"/>
    <property type="match status" value="1"/>
</dbReference>
<organism evidence="3 4">
    <name type="scientific">Protea cynaroides</name>
    <dbReference type="NCBI Taxonomy" id="273540"/>
    <lineage>
        <taxon>Eukaryota</taxon>
        <taxon>Viridiplantae</taxon>
        <taxon>Streptophyta</taxon>
        <taxon>Embryophyta</taxon>
        <taxon>Tracheophyta</taxon>
        <taxon>Spermatophyta</taxon>
        <taxon>Magnoliopsida</taxon>
        <taxon>Proteales</taxon>
        <taxon>Proteaceae</taxon>
        <taxon>Protea</taxon>
    </lineage>
</organism>
<dbReference type="InterPro" id="IPR002885">
    <property type="entry name" value="PPR_rpt"/>
</dbReference>
<keyword evidence="1" id="KW-0677">Repeat</keyword>
<evidence type="ECO:0000256" key="2">
    <source>
        <dbReference type="PROSITE-ProRule" id="PRU00708"/>
    </source>
</evidence>
<name>A0A9Q0H5M0_9MAGN</name>
<dbReference type="NCBIfam" id="TIGR00756">
    <property type="entry name" value="PPR"/>
    <property type="match status" value="2"/>
</dbReference>
<evidence type="ECO:0000313" key="4">
    <source>
        <dbReference type="Proteomes" id="UP001141806"/>
    </source>
</evidence>
<protein>
    <recommendedName>
        <fullName evidence="5">Pentatricopeptide repeat-containing protein</fullName>
    </recommendedName>
</protein>